<comment type="similarity">
    <text evidence="3">Belongs to the glycosyl hydrolase 5 (cellulase A) family.</text>
</comment>
<dbReference type="PANTHER" id="PTHR34142:SF1">
    <property type="entry name" value="GLYCOSIDE HYDROLASE FAMILY 5 DOMAIN-CONTAINING PROTEIN"/>
    <property type="match status" value="1"/>
</dbReference>
<gene>
    <name evidence="6" type="ORF">J2X05_003520</name>
</gene>
<feature type="domain" description="Glycoside hydrolase family 5" evidence="5">
    <location>
        <begin position="32"/>
        <end position="301"/>
    </location>
</feature>
<protein>
    <submittedName>
        <fullName evidence="6">Endoglucanase</fullName>
        <ecNumber evidence="6">3.2.1.4</ecNumber>
    </submittedName>
</protein>
<evidence type="ECO:0000259" key="5">
    <source>
        <dbReference type="Pfam" id="PF00150"/>
    </source>
</evidence>
<organism evidence="6 7">
    <name type="scientific">Cellvibrio fibrivorans</name>
    <dbReference type="NCBI Taxonomy" id="126350"/>
    <lineage>
        <taxon>Bacteria</taxon>
        <taxon>Pseudomonadati</taxon>
        <taxon>Pseudomonadota</taxon>
        <taxon>Gammaproteobacteria</taxon>
        <taxon>Cellvibrionales</taxon>
        <taxon>Cellvibrionaceae</taxon>
        <taxon>Cellvibrio</taxon>
    </lineage>
</organism>
<evidence type="ECO:0000313" key="6">
    <source>
        <dbReference type="EMBL" id="MDR7091485.1"/>
    </source>
</evidence>
<dbReference type="Proteomes" id="UP001253595">
    <property type="component" value="Unassembled WGS sequence"/>
</dbReference>
<evidence type="ECO:0000256" key="4">
    <source>
        <dbReference type="SAM" id="SignalP"/>
    </source>
</evidence>
<evidence type="ECO:0000313" key="7">
    <source>
        <dbReference type="Proteomes" id="UP001253595"/>
    </source>
</evidence>
<keyword evidence="1 3" id="KW-0378">Hydrolase</keyword>
<keyword evidence="7" id="KW-1185">Reference proteome</keyword>
<keyword evidence="4" id="KW-0732">Signal</keyword>
<reference evidence="6 7" key="1">
    <citation type="submission" date="2023-07" db="EMBL/GenBank/DDBJ databases">
        <title>Sorghum-associated microbial communities from plants grown in Nebraska, USA.</title>
        <authorList>
            <person name="Schachtman D."/>
        </authorList>
    </citation>
    <scope>NUCLEOTIDE SEQUENCE [LARGE SCALE GENOMIC DNA]</scope>
    <source>
        <strain evidence="6 7">BE190</strain>
    </source>
</reference>
<feature type="signal peptide" evidence="4">
    <location>
        <begin position="1"/>
        <end position="20"/>
    </location>
</feature>
<dbReference type="Gene3D" id="3.20.20.80">
    <property type="entry name" value="Glycosidases"/>
    <property type="match status" value="1"/>
</dbReference>
<keyword evidence="2 3" id="KW-0326">Glycosidase</keyword>
<feature type="chain" id="PRO_5046864800" evidence="4">
    <location>
        <begin position="21"/>
        <end position="348"/>
    </location>
</feature>
<dbReference type="SUPFAM" id="SSF51445">
    <property type="entry name" value="(Trans)glycosidases"/>
    <property type="match status" value="1"/>
</dbReference>
<dbReference type="InterPro" id="IPR017853">
    <property type="entry name" value="GH"/>
</dbReference>
<comment type="caution">
    <text evidence="6">The sequence shown here is derived from an EMBL/GenBank/DDBJ whole genome shotgun (WGS) entry which is preliminary data.</text>
</comment>
<sequence>MNRFGWILLLSLLMPFGVSAGCLDNTRLTGVNLAGAEFNSKKLPGVIAKDYIYPSNQELAFVAAQGATIIRLPFRWERLQPRLDLAFDAAELRRLQTTIIQAQMHDLCVLLDVHNYAKYYSEPITSAAQQDAFVDLWVNLASALGNPDYVALGLMNEPAYIPLADWATLAKRTLAALRKAGLSHLVMVGGGGWNGLHSWFSEQDGASNAIAFAGLKDPLKRTVIEVHQYADRDYSGTAQDCYPPTHFDLPFARISQWARDNELQLFLGEFGMAATQPCMETLAYFLKLMRGNEWKGWSYWAGGRWWGDYPFALNSDLLNPSPQWAPLKAAFYRGGDLSPPLPPKDATD</sequence>
<evidence type="ECO:0000256" key="3">
    <source>
        <dbReference type="RuleBase" id="RU361153"/>
    </source>
</evidence>
<dbReference type="GO" id="GO:0008810">
    <property type="term" value="F:cellulase activity"/>
    <property type="evidence" value="ECO:0007669"/>
    <property type="project" value="UniProtKB-EC"/>
</dbReference>
<dbReference type="RefSeq" id="WP_310074840.1">
    <property type="nucleotide sequence ID" value="NZ_JAVDVX010000007.1"/>
</dbReference>
<dbReference type="Pfam" id="PF00150">
    <property type="entry name" value="Cellulase"/>
    <property type="match status" value="1"/>
</dbReference>
<proteinExistence type="inferred from homology"/>
<name>A0ABU1V218_9GAMM</name>
<evidence type="ECO:0000256" key="2">
    <source>
        <dbReference type="ARBA" id="ARBA00023295"/>
    </source>
</evidence>
<evidence type="ECO:0000256" key="1">
    <source>
        <dbReference type="ARBA" id="ARBA00022801"/>
    </source>
</evidence>
<dbReference type="PANTHER" id="PTHR34142">
    <property type="entry name" value="ENDO-BETA-1,4-GLUCANASE A"/>
    <property type="match status" value="1"/>
</dbReference>
<accession>A0ABU1V218</accession>
<dbReference type="InterPro" id="IPR001547">
    <property type="entry name" value="Glyco_hydro_5"/>
</dbReference>
<dbReference type="EMBL" id="JAVDVX010000007">
    <property type="protein sequence ID" value="MDR7091485.1"/>
    <property type="molecule type" value="Genomic_DNA"/>
</dbReference>
<dbReference type="EC" id="3.2.1.4" evidence="6"/>
<dbReference type="PROSITE" id="PS51257">
    <property type="entry name" value="PROKAR_LIPOPROTEIN"/>
    <property type="match status" value="1"/>
</dbReference>